<dbReference type="RefSeq" id="YP_009595727.1">
    <property type="nucleotide sequence ID" value="NC_041882.1"/>
</dbReference>
<organism evidence="1 2">
    <name type="scientific">Mycobacterium phage SkinnyPete</name>
    <dbReference type="NCBI Taxonomy" id="1821539"/>
    <lineage>
        <taxon>Viruses</taxon>
        <taxon>Duplodnaviria</taxon>
        <taxon>Heunggongvirae</taxon>
        <taxon>Uroviricota</taxon>
        <taxon>Caudoviricetes</taxon>
        <taxon>Nclasvirinae</taxon>
        <taxon>Charlievirus</taxon>
        <taxon>Charlievirus skinnypete</taxon>
    </lineage>
</organism>
<proteinExistence type="predicted"/>
<keyword evidence="2" id="KW-1185">Reference proteome</keyword>
<accession>A0A142UN24</accession>
<dbReference type="KEGG" id="vg:40071302"/>
<evidence type="ECO:0000313" key="1">
    <source>
        <dbReference type="EMBL" id="AMU78466.1"/>
    </source>
</evidence>
<name>A0A142UN24_9CAUD</name>
<dbReference type="EMBL" id="KU935729">
    <property type="protein sequence ID" value="AMU78466.1"/>
    <property type="molecule type" value="Genomic_DNA"/>
</dbReference>
<dbReference type="Proteomes" id="UP000225260">
    <property type="component" value="Segment"/>
</dbReference>
<evidence type="ECO:0000313" key="2">
    <source>
        <dbReference type="Proteomes" id="UP000225260"/>
    </source>
</evidence>
<reference evidence="2" key="1">
    <citation type="submission" date="2016-03" db="EMBL/GenBank/DDBJ databases">
        <authorList>
            <person name="Ploux O."/>
        </authorList>
    </citation>
    <scope>NUCLEOTIDE SEQUENCE [LARGE SCALE GENOMIC DNA]</scope>
</reference>
<protein>
    <submittedName>
        <fullName evidence="1">Uncharacterized protein</fullName>
    </submittedName>
</protein>
<sequence>MDRAAQGLLGAGSRRISTCRGRASRRAPRRPTSRTALKVITEWLADIVASAYDDLITGIVDAPRGAVSDAITRELFSDISRRK</sequence>
<gene>
    <name evidence="1" type="primary">36</name>
    <name evidence="1" type="ORF">SEA_SKINNYPETE_36</name>
</gene>
<dbReference type="GeneID" id="40071302"/>